<keyword evidence="2" id="KW-1003">Cell membrane</keyword>
<evidence type="ECO:0000256" key="6">
    <source>
        <dbReference type="ARBA" id="ARBA00023315"/>
    </source>
</evidence>
<keyword evidence="5" id="KW-0472">Membrane</keyword>
<name>A0ABR7D4U6_9BACT</name>
<proteinExistence type="predicted"/>
<dbReference type="GO" id="GO:0016746">
    <property type="term" value="F:acyltransferase activity"/>
    <property type="evidence" value="ECO:0007669"/>
    <property type="project" value="UniProtKB-KW"/>
</dbReference>
<dbReference type="PIRSF" id="PIRSF026649">
    <property type="entry name" value="MsbB"/>
    <property type="match status" value="1"/>
</dbReference>
<evidence type="ECO:0000313" key="8">
    <source>
        <dbReference type="Proteomes" id="UP000646484"/>
    </source>
</evidence>
<dbReference type="PANTHER" id="PTHR30606:SF10">
    <property type="entry name" value="PHOSPHATIDYLINOSITOL MANNOSIDE ACYLTRANSFERASE"/>
    <property type="match status" value="1"/>
</dbReference>
<evidence type="ECO:0000256" key="1">
    <source>
        <dbReference type="ARBA" id="ARBA00004533"/>
    </source>
</evidence>
<keyword evidence="4" id="KW-0808">Transferase</keyword>
<dbReference type="Pfam" id="PF03279">
    <property type="entry name" value="Lip_A_acyltrans"/>
    <property type="match status" value="1"/>
</dbReference>
<reference evidence="7 8" key="1">
    <citation type="submission" date="2020-08" db="EMBL/GenBank/DDBJ databases">
        <title>Genome public.</title>
        <authorList>
            <person name="Liu C."/>
            <person name="Sun Q."/>
        </authorList>
    </citation>
    <scope>NUCLEOTIDE SEQUENCE [LARGE SCALE GENOMIC DNA]</scope>
    <source>
        <strain evidence="7 8">NSJ-56</strain>
    </source>
</reference>
<evidence type="ECO:0000256" key="2">
    <source>
        <dbReference type="ARBA" id="ARBA00022475"/>
    </source>
</evidence>
<dbReference type="EMBL" id="JACOOH010000006">
    <property type="protein sequence ID" value="MBC5622380.1"/>
    <property type="molecule type" value="Genomic_DNA"/>
</dbReference>
<evidence type="ECO:0000256" key="5">
    <source>
        <dbReference type="ARBA" id="ARBA00023136"/>
    </source>
</evidence>
<evidence type="ECO:0000256" key="3">
    <source>
        <dbReference type="ARBA" id="ARBA00022519"/>
    </source>
</evidence>
<keyword evidence="6 7" id="KW-0012">Acyltransferase</keyword>
<dbReference type="InterPro" id="IPR004960">
    <property type="entry name" value="LipA_acyltrans"/>
</dbReference>
<gene>
    <name evidence="7" type="ORF">H8S64_14870</name>
</gene>
<keyword evidence="3" id="KW-0997">Cell inner membrane</keyword>
<dbReference type="RefSeq" id="WP_186977037.1">
    <property type="nucleotide sequence ID" value="NZ_JACOOH010000006.1"/>
</dbReference>
<accession>A0ABR7D4U6</accession>
<dbReference type="CDD" id="cd07984">
    <property type="entry name" value="LPLAT_LABLAT-like"/>
    <property type="match status" value="1"/>
</dbReference>
<sequence length="298" mass="36122">MKLLICLCSYAGYGFLWIASFFPLPMMYWVTDILFLVLYYGIRYRRGVVDMNLRNAFPEKSEEERKRIARRYYRHLCDTFAEFYKLWHISEAEIKRRCVMMNLDVPHHYFEQGRSVIVFAGHYGNWEMMYSYKLWEKGIELIPIYKPIHNKVFDRMTYLIRSRFGATPLAKADTLRVMLRNQKEGKICMTGFIGDQTPNKHSLNFWTTFLNQDTPVMEGTEKIARKLNQPVVYLNMRKVKRGYYHAEFYDLCSDPQNLEPGELTRMHTRMLEKFIRENPEYWLWSHRRWKHKRPAEQR</sequence>
<dbReference type="PANTHER" id="PTHR30606">
    <property type="entry name" value="LIPID A BIOSYNTHESIS LAUROYL ACYLTRANSFERASE"/>
    <property type="match status" value="1"/>
</dbReference>
<comment type="subcellular location">
    <subcellularLocation>
        <location evidence="1">Cell inner membrane</location>
    </subcellularLocation>
</comment>
<organism evidence="7 8">
    <name type="scientific">Butyricimonas hominis</name>
    <dbReference type="NCBI Taxonomy" id="2763032"/>
    <lineage>
        <taxon>Bacteria</taxon>
        <taxon>Pseudomonadati</taxon>
        <taxon>Bacteroidota</taxon>
        <taxon>Bacteroidia</taxon>
        <taxon>Bacteroidales</taxon>
        <taxon>Odoribacteraceae</taxon>
        <taxon>Butyricimonas</taxon>
    </lineage>
</organism>
<evidence type="ECO:0000256" key="4">
    <source>
        <dbReference type="ARBA" id="ARBA00022679"/>
    </source>
</evidence>
<evidence type="ECO:0000313" key="7">
    <source>
        <dbReference type="EMBL" id="MBC5622380.1"/>
    </source>
</evidence>
<comment type="caution">
    <text evidence="7">The sequence shown here is derived from an EMBL/GenBank/DDBJ whole genome shotgun (WGS) entry which is preliminary data.</text>
</comment>
<protein>
    <submittedName>
        <fullName evidence="7">Lysophospholipid acyltransferase family protein</fullName>
    </submittedName>
</protein>
<keyword evidence="8" id="KW-1185">Reference proteome</keyword>
<dbReference type="Proteomes" id="UP000646484">
    <property type="component" value="Unassembled WGS sequence"/>
</dbReference>